<reference evidence="2 3" key="1">
    <citation type="submission" date="2019-03" db="EMBL/GenBank/DDBJ databases">
        <title>Deep-cultivation of Planctomycetes and their phenomic and genomic characterization uncovers novel biology.</title>
        <authorList>
            <person name="Wiegand S."/>
            <person name="Jogler M."/>
            <person name="Boedeker C."/>
            <person name="Pinto D."/>
            <person name="Vollmers J."/>
            <person name="Rivas-Marin E."/>
            <person name="Kohn T."/>
            <person name="Peeters S.H."/>
            <person name="Heuer A."/>
            <person name="Rast P."/>
            <person name="Oberbeckmann S."/>
            <person name="Bunk B."/>
            <person name="Jeske O."/>
            <person name="Meyerdierks A."/>
            <person name="Storesund J.E."/>
            <person name="Kallscheuer N."/>
            <person name="Luecker S."/>
            <person name="Lage O.M."/>
            <person name="Pohl T."/>
            <person name="Merkel B.J."/>
            <person name="Hornburger P."/>
            <person name="Mueller R.-W."/>
            <person name="Bruemmer F."/>
            <person name="Labrenz M."/>
            <person name="Spormann A.M."/>
            <person name="Op den Camp H."/>
            <person name="Overmann J."/>
            <person name="Amann R."/>
            <person name="Jetten M.S.M."/>
            <person name="Mascher T."/>
            <person name="Medema M.H."/>
            <person name="Devos D.P."/>
            <person name="Kaster A.-K."/>
            <person name="Ovreas L."/>
            <person name="Rohde M."/>
            <person name="Galperin M.Y."/>
            <person name="Jogler C."/>
        </authorList>
    </citation>
    <scope>NUCLEOTIDE SEQUENCE [LARGE SCALE GENOMIC DNA]</scope>
    <source>
        <strain evidence="2 3">Enr17</strain>
    </source>
</reference>
<protein>
    <submittedName>
        <fullName evidence="2">Putative major pilin subunit</fullName>
    </submittedName>
</protein>
<dbReference type="PANTHER" id="PTHR30093:SF2">
    <property type="entry name" value="TYPE II SECRETION SYSTEM PROTEIN H"/>
    <property type="match status" value="1"/>
</dbReference>
<keyword evidence="3" id="KW-1185">Reference proteome</keyword>
<feature type="domain" description="DUF1559" evidence="1">
    <location>
        <begin position="35"/>
        <end position="309"/>
    </location>
</feature>
<dbReference type="SUPFAM" id="SSF54523">
    <property type="entry name" value="Pili subunits"/>
    <property type="match status" value="1"/>
</dbReference>
<dbReference type="AlphaFoldDB" id="A0A518IJ91"/>
<dbReference type="InterPro" id="IPR045584">
    <property type="entry name" value="Pilin-like"/>
</dbReference>
<gene>
    <name evidence="2" type="ORF">Enr17x_51910</name>
</gene>
<proteinExistence type="predicted"/>
<dbReference type="InterPro" id="IPR012902">
    <property type="entry name" value="N_methyl_site"/>
</dbReference>
<dbReference type="PANTHER" id="PTHR30093">
    <property type="entry name" value="GENERAL SECRETION PATHWAY PROTEIN G"/>
    <property type="match status" value="1"/>
</dbReference>
<dbReference type="NCBIfam" id="TIGR02532">
    <property type="entry name" value="IV_pilin_GFxxxE"/>
    <property type="match status" value="1"/>
</dbReference>
<dbReference type="OrthoDB" id="280382at2"/>
<evidence type="ECO:0000313" key="3">
    <source>
        <dbReference type="Proteomes" id="UP000318313"/>
    </source>
</evidence>
<dbReference type="EMBL" id="CP037452">
    <property type="protein sequence ID" value="QDV53120.1"/>
    <property type="molecule type" value="Genomic_DNA"/>
</dbReference>
<dbReference type="Proteomes" id="UP000318313">
    <property type="component" value="Chromosome"/>
</dbReference>
<dbReference type="Gene3D" id="3.30.700.10">
    <property type="entry name" value="Glycoprotein, Type 4 Pilin"/>
    <property type="match status" value="1"/>
</dbReference>
<organism evidence="2 3">
    <name type="scientific">Gimesia fumaroli</name>
    <dbReference type="NCBI Taxonomy" id="2527976"/>
    <lineage>
        <taxon>Bacteria</taxon>
        <taxon>Pseudomonadati</taxon>
        <taxon>Planctomycetota</taxon>
        <taxon>Planctomycetia</taxon>
        <taxon>Planctomycetales</taxon>
        <taxon>Planctomycetaceae</taxon>
        <taxon>Gimesia</taxon>
    </lineage>
</organism>
<evidence type="ECO:0000313" key="2">
    <source>
        <dbReference type="EMBL" id="QDV53120.1"/>
    </source>
</evidence>
<dbReference type="Pfam" id="PF07596">
    <property type="entry name" value="SBP_bac_10"/>
    <property type="match status" value="1"/>
</dbReference>
<dbReference type="KEGG" id="gfm:Enr17x_51910"/>
<dbReference type="RefSeq" id="WP_145312419.1">
    <property type="nucleotide sequence ID" value="NZ_CP037452.1"/>
</dbReference>
<name>A0A518IJ91_9PLAN</name>
<evidence type="ECO:0000259" key="1">
    <source>
        <dbReference type="Pfam" id="PF07596"/>
    </source>
</evidence>
<accession>A0A518IJ91</accession>
<sequence length="327" mass="34989">MYSKNASRRAFTLIELLVVIAIIAILIALLLPAVQQAREAARRSSCRNNLKQIGLALHNYHDAHRTFPAGGFGVFSYSWWVAILPQMEQSTVTNRMVTADYSGYSGGPNKTVLENWAPSILWCPSSTLPQFCIRDGVYATSCYVGIAGASASATSANDPTGRNRCVSNSVGYACENGVLIANASVKLRDITDGTSNTIVVGEQSNWGINSSGQNVDIRGSGEWGTWIGPGAQGRPNKPVSGETYPFSANPWARNMTTIRYKIDYITELPGSGGNSRDGGNNSIQAIHSGGAFVLRADGGVRFLSSSLDQSTLINLAIRDDGNILGDF</sequence>
<dbReference type="Pfam" id="PF07963">
    <property type="entry name" value="N_methyl"/>
    <property type="match status" value="1"/>
</dbReference>
<dbReference type="InterPro" id="IPR011453">
    <property type="entry name" value="DUF1559"/>
</dbReference>